<dbReference type="RefSeq" id="WP_266148455.1">
    <property type="nucleotide sequence ID" value="NZ_CP064028.1"/>
</dbReference>
<protein>
    <submittedName>
        <fullName evidence="3">SRPBCC domain-containing protein</fullName>
    </submittedName>
</protein>
<reference evidence="4" key="1">
    <citation type="journal article" date="2019" name="Int. J. Syst. Evol. Microbiol.">
        <title>The Global Catalogue of Microorganisms (GCM) 10K type strain sequencing project: providing services to taxonomists for standard genome sequencing and annotation.</title>
        <authorList>
            <consortium name="The Broad Institute Genomics Platform"/>
            <consortium name="The Broad Institute Genome Sequencing Center for Infectious Disease"/>
            <person name="Wu L."/>
            <person name="Ma J."/>
        </authorList>
    </citation>
    <scope>NUCLEOTIDE SEQUENCE [LARGE SCALE GENOMIC DNA]</scope>
    <source>
        <strain evidence="4">CCM 4481</strain>
    </source>
</reference>
<accession>A0ABV9C5U4</accession>
<dbReference type="SUPFAM" id="SSF55961">
    <property type="entry name" value="Bet v1-like"/>
    <property type="match status" value="1"/>
</dbReference>
<keyword evidence="4" id="KW-1185">Reference proteome</keyword>
<dbReference type="Gene3D" id="3.30.530.20">
    <property type="match status" value="1"/>
</dbReference>
<evidence type="ECO:0000313" key="3">
    <source>
        <dbReference type="EMBL" id="MFC4528217.1"/>
    </source>
</evidence>
<evidence type="ECO:0000256" key="1">
    <source>
        <dbReference type="ARBA" id="ARBA00006817"/>
    </source>
</evidence>
<evidence type="ECO:0000313" key="4">
    <source>
        <dbReference type="Proteomes" id="UP001595961"/>
    </source>
</evidence>
<dbReference type="InterPro" id="IPR013538">
    <property type="entry name" value="ASHA1/2-like_C"/>
</dbReference>
<dbReference type="InterPro" id="IPR023393">
    <property type="entry name" value="START-like_dom_sf"/>
</dbReference>
<comment type="caution">
    <text evidence="3">The sequence shown here is derived from an EMBL/GenBank/DDBJ whole genome shotgun (WGS) entry which is preliminary data.</text>
</comment>
<organism evidence="3 4">
    <name type="scientific">Dyella halodurans</name>
    <dbReference type="NCBI Taxonomy" id="1920171"/>
    <lineage>
        <taxon>Bacteria</taxon>
        <taxon>Pseudomonadati</taxon>
        <taxon>Pseudomonadota</taxon>
        <taxon>Gammaproteobacteria</taxon>
        <taxon>Lysobacterales</taxon>
        <taxon>Rhodanobacteraceae</taxon>
        <taxon>Dyella</taxon>
    </lineage>
</organism>
<sequence length="139" mass="15531">MTMTTLSVTRRFDTQAERVFDAWLDPATAGRWLFSTPGGTMVKVEIDARVGGRFLFVDRRGGEDVEHVGEYLEIDRPRRLVFTFAVPAYSSLYTQLTIELEPAGTACLLTLTHAGVLPEWADRTREGWSGILDHLAATL</sequence>
<feature type="domain" description="Activator of Hsp90 ATPase homologue 1/2-like C-terminal" evidence="2">
    <location>
        <begin position="13"/>
        <end position="139"/>
    </location>
</feature>
<dbReference type="CDD" id="cd07814">
    <property type="entry name" value="SRPBCC_CalC_Aha1-like"/>
    <property type="match status" value="1"/>
</dbReference>
<dbReference type="EMBL" id="JBHSGA010000018">
    <property type="protein sequence ID" value="MFC4528217.1"/>
    <property type="molecule type" value="Genomic_DNA"/>
</dbReference>
<gene>
    <name evidence="3" type="ORF">ACFO5W_16360</name>
</gene>
<dbReference type="Pfam" id="PF08327">
    <property type="entry name" value="AHSA1"/>
    <property type="match status" value="1"/>
</dbReference>
<dbReference type="Proteomes" id="UP001595961">
    <property type="component" value="Unassembled WGS sequence"/>
</dbReference>
<proteinExistence type="inferred from homology"/>
<comment type="similarity">
    <text evidence="1">Belongs to the AHA1 family.</text>
</comment>
<evidence type="ECO:0000259" key="2">
    <source>
        <dbReference type="Pfam" id="PF08327"/>
    </source>
</evidence>
<name>A0ABV9C5U4_9GAMM</name>